<dbReference type="GO" id="GO:0006357">
    <property type="term" value="P:regulation of transcription by RNA polymerase II"/>
    <property type="evidence" value="ECO:0007669"/>
    <property type="project" value="InterPro"/>
</dbReference>
<dbReference type="Proteomes" id="UP001314229">
    <property type="component" value="Unassembled WGS sequence"/>
</dbReference>
<feature type="region of interest" description="Disordered" evidence="1">
    <location>
        <begin position="335"/>
        <end position="367"/>
    </location>
</feature>
<dbReference type="EMBL" id="CAWUFR010000036">
    <property type="protein sequence ID" value="CAK6958838.1"/>
    <property type="molecule type" value="Genomic_DNA"/>
</dbReference>
<name>A0AAV1NI82_SCOSC</name>
<organism evidence="3 4">
    <name type="scientific">Scomber scombrus</name>
    <name type="common">Atlantic mackerel</name>
    <name type="synonym">Scomber vernalis</name>
    <dbReference type="NCBI Taxonomy" id="13677"/>
    <lineage>
        <taxon>Eukaryota</taxon>
        <taxon>Metazoa</taxon>
        <taxon>Chordata</taxon>
        <taxon>Craniata</taxon>
        <taxon>Vertebrata</taxon>
        <taxon>Euteleostomi</taxon>
        <taxon>Actinopterygii</taxon>
        <taxon>Neopterygii</taxon>
        <taxon>Teleostei</taxon>
        <taxon>Neoteleostei</taxon>
        <taxon>Acanthomorphata</taxon>
        <taxon>Pelagiaria</taxon>
        <taxon>Scombriformes</taxon>
        <taxon>Scombridae</taxon>
        <taxon>Scomber</taxon>
    </lineage>
</organism>
<dbReference type="GO" id="GO:0030154">
    <property type="term" value="P:cell differentiation"/>
    <property type="evidence" value="ECO:0007669"/>
    <property type="project" value="TreeGrafter"/>
</dbReference>
<dbReference type="GO" id="GO:0000977">
    <property type="term" value="F:RNA polymerase II transcription regulatory region sequence-specific DNA binding"/>
    <property type="evidence" value="ECO:0007669"/>
    <property type="project" value="TreeGrafter"/>
</dbReference>
<feature type="region of interest" description="Disordered" evidence="1">
    <location>
        <begin position="399"/>
        <end position="418"/>
    </location>
</feature>
<dbReference type="Pfam" id="PF01858">
    <property type="entry name" value="RB_A"/>
    <property type="match status" value="1"/>
</dbReference>
<dbReference type="InterPro" id="IPR002720">
    <property type="entry name" value="RB_A"/>
</dbReference>
<sequence>MATKPQGNMGKLRFGPSERLIAVFKQCSRDPTEAIKARLSRMFHTFFQHHKGNEKTNELAAKCCCEAGIWYYRILEVLVNQEKKRPGIRDISGSLENDLFHCCMVICCLEVAITSNILPCNFPPVLQIFKLAAYHFWKVIELVLRAEIGLPHTAVKHLQTVEEKILESSAWTRDSPLWQEIRANGGLLPTCQQVMSPEQLEDPKNTDLHQPRVDLTDQHSTSDVNRLQRSSSFHVFVRKVYILMAKRLRELCTPLDIPEELRLKIWTCFEHSLVHFSDLMIDRHLDQLLMCPIYIIAKVTMVNIPFKRIMNCYKSQPYASKSVCKHVLLSQGETENYPIGNNNNNGAHRDSIPTPNTPSTHYPGPSQEERGNLICFYNQIYTTKMQYFAKQFALNSGGDTPPLSPFPRQPNSSPRRCRLSSSHLIFISPLNPETSSSHTPGLSYFFSSSPSERLREINKMIKMSRSPTRRCREITLDEEEEEEGEDGPSAKRLRLDDQSVLQRRLRNVVDDRANRGNHPYPL</sequence>
<dbReference type="InterPro" id="IPR036915">
    <property type="entry name" value="Cyclin-like_sf"/>
</dbReference>
<reference evidence="3 4" key="1">
    <citation type="submission" date="2024-01" db="EMBL/GenBank/DDBJ databases">
        <authorList>
            <person name="Alioto T."/>
            <person name="Alioto T."/>
            <person name="Gomez Garrido J."/>
        </authorList>
    </citation>
    <scope>NUCLEOTIDE SEQUENCE [LARGE SCALE GENOMIC DNA]</scope>
</reference>
<keyword evidence="4" id="KW-1185">Reference proteome</keyword>
<feature type="compositionally biased region" description="Acidic residues" evidence="1">
    <location>
        <begin position="476"/>
        <end position="486"/>
    </location>
</feature>
<proteinExistence type="predicted"/>
<protein>
    <submittedName>
        <fullName evidence="3">Retinoblastoma-like protein 2</fullName>
    </submittedName>
</protein>
<dbReference type="PANTHER" id="PTHR13742:SF8">
    <property type="entry name" value="RETINOBLASTOMA-LIKE PROTEIN 2"/>
    <property type="match status" value="1"/>
</dbReference>
<dbReference type="GO" id="GO:2000134">
    <property type="term" value="P:negative regulation of G1/S transition of mitotic cell cycle"/>
    <property type="evidence" value="ECO:0007669"/>
    <property type="project" value="TreeGrafter"/>
</dbReference>
<feature type="region of interest" description="Disordered" evidence="1">
    <location>
        <begin position="476"/>
        <end position="498"/>
    </location>
</feature>
<feature type="compositionally biased region" description="Polar residues" evidence="1">
    <location>
        <begin position="409"/>
        <end position="418"/>
    </location>
</feature>
<evidence type="ECO:0000313" key="4">
    <source>
        <dbReference type="Proteomes" id="UP001314229"/>
    </source>
</evidence>
<dbReference type="SUPFAM" id="SSF47954">
    <property type="entry name" value="Cyclin-like"/>
    <property type="match status" value="2"/>
</dbReference>
<dbReference type="SMART" id="SM01368">
    <property type="entry name" value="RB_A"/>
    <property type="match status" value="1"/>
</dbReference>
<evidence type="ECO:0000256" key="1">
    <source>
        <dbReference type="SAM" id="MobiDB-lite"/>
    </source>
</evidence>
<dbReference type="PANTHER" id="PTHR13742">
    <property type="entry name" value="RETINOBLASTOMA-ASSOCIATED PROTEIN RB -RELATED"/>
    <property type="match status" value="1"/>
</dbReference>
<accession>A0AAV1NI82</accession>
<dbReference type="GO" id="GO:0005667">
    <property type="term" value="C:transcription regulator complex"/>
    <property type="evidence" value="ECO:0007669"/>
    <property type="project" value="TreeGrafter"/>
</dbReference>
<evidence type="ECO:0000313" key="3">
    <source>
        <dbReference type="EMBL" id="CAK6958838.1"/>
    </source>
</evidence>
<comment type="caution">
    <text evidence="3">The sequence shown here is derived from an EMBL/GenBank/DDBJ whole genome shotgun (WGS) entry which is preliminary data.</text>
</comment>
<dbReference type="Gene3D" id="1.10.472.10">
    <property type="entry name" value="Cyclin-like"/>
    <property type="match status" value="2"/>
</dbReference>
<dbReference type="InterPro" id="IPR028309">
    <property type="entry name" value="RB_fam"/>
</dbReference>
<dbReference type="GO" id="GO:0005634">
    <property type="term" value="C:nucleus"/>
    <property type="evidence" value="ECO:0007669"/>
    <property type="project" value="InterPro"/>
</dbReference>
<dbReference type="Pfam" id="PF01857">
    <property type="entry name" value="RB_B"/>
    <property type="match status" value="1"/>
</dbReference>
<gene>
    <name evidence="3" type="ORF">FSCOSCO3_A028970</name>
</gene>
<dbReference type="GO" id="GO:0000785">
    <property type="term" value="C:chromatin"/>
    <property type="evidence" value="ECO:0007669"/>
    <property type="project" value="TreeGrafter"/>
</dbReference>
<feature type="domain" description="Retinoblastoma-associated protein A-box" evidence="2">
    <location>
        <begin position="4"/>
        <end position="181"/>
    </location>
</feature>
<dbReference type="AlphaFoldDB" id="A0AAV1NI82"/>
<evidence type="ECO:0000259" key="2">
    <source>
        <dbReference type="SMART" id="SM01368"/>
    </source>
</evidence>
<dbReference type="InterPro" id="IPR002719">
    <property type="entry name" value="RB_B"/>
</dbReference>